<dbReference type="InterPro" id="IPR007803">
    <property type="entry name" value="Asp/Arg/Pro-Hydrxlase"/>
</dbReference>
<dbReference type="Pfam" id="PF05118">
    <property type="entry name" value="Asp_Arg_Hydrox"/>
    <property type="match status" value="1"/>
</dbReference>
<protein>
    <submittedName>
        <fullName evidence="2">Aspartyl/asparaginyl beta-hydroxylase</fullName>
    </submittedName>
</protein>
<evidence type="ECO:0000259" key="1">
    <source>
        <dbReference type="Pfam" id="PF05118"/>
    </source>
</evidence>
<dbReference type="AlphaFoldDB" id="A0A4R2J8K3"/>
<gene>
    <name evidence="2" type="ORF">EV192_10724</name>
</gene>
<keyword evidence="3" id="KW-1185">Reference proteome</keyword>
<dbReference type="OrthoDB" id="1441538at2"/>
<name>A0A4R2J8K3_9PSEU</name>
<proteinExistence type="predicted"/>
<dbReference type="InterPro" id="IPR027443">
    <property type="entry name" value="IPNS-like_sf"/>
</dbReference>
<feature type="domain" description="Aspartyl/asparaginy/proline hydroxylase" evidence="1">
    <location>
        <begin position="18"/>
        <end position="161"/>
    </location>
</feature>
<dbReference type="RefSeq" id="WP_132121595.1">
    <property type="nucleotide sequence ID" value="NZ_SLWS01000007.1"/>
</dbReference>
<sequence length="319" mass="35684">MICARLPRDYDPELLRRDLDSLRALPQAPQPGPYHDGDWTGLELYAQLPDRLHHFGPTPALDHAPYLARILAELDCPKLLVRLLTLPPGSDIGEHNDAGSNFQFGSLRLHVPIVTHPDVIMVIDGERVFWQPGELWWGDFSRRHWLRNDSDVTRVHMVIDVQINDFVLGLFPPELVAEKRQTGISTHRPLVAEAERTDTTLAPFACDFTLPATLMPLFGHGTSLQELARDGVAQCHPENGRLVVTLDGARAFAMERVGERSFSIIGQPPGIEVEFSSADDPEKAEVIVRGVPEDLYAAQLGFQQGPIIPEQRFPLKLNR</sequence>
<dbReference type="Gene3D" id="2.60.120.330">
    <property type="entry name" value="B-lactam Antibiotic, Isopenicillin N Synthase, Chain"/>
    <property type="match status" value="1"/>
</dbReference>
<reference evidence="2 3" key="1">
    <citation type="submission" date="2019-03" db="EMBL/GenBank/DDBJ databases">
        <title>Genomic Encyclopedia of Type Strains, Phase IV (KMG-IV): sequencing the most valuable type-strain genomes for metagenomic binning, comparative biology and taxonomic classification.</title>
        <authorList>
            <person name="Goeker M."/>
        </authorList>
    </citation>
    <scope>NUCLEOTIDE SEQUENCE [LARGE SCALE GENOMIC DNA]</scope>
    <source>
        <strain evidence="2 3">DSM 45934</strain>
    </source>
</reference>
<dbReference type="Proteomes" id="UP000295680">
    <property type="component" value="Unassembled WGS sequence"/>
</dbReference>
<accession>A0A4R2J8K3</accession>
<dbReference type="SUPFAM" id="SSF51197">
    <property type="entry name" value="Clavaminate synthase-like"/>
    <property type="match status" value="1"/>
</dbReference>
<dbReference type="EMBL" id="SLWS01000007">
    <property type="protein sequence ID" value="TCO55603.1"/>
    <property type="molecule type" value="Genomic_DNA"/>
</dbReference>
<organism evidence="2 3">
    <name type="scientific">Actinocrispum wychmicini</name>
    <dbReference type="NCBI Taxonomy" id="1213861"/>
    <lineage>
        <taxon>Bacteria</taxon>
        <taxon>Bacillati</taxon>
        <taxon>Actinomycetota</taxon>
        <taxon>Actinomycetes</taxon>
        <taxon>Pseudonocardiales</taxon>
        <taxon>Pseudonocardiaceae</taxon>
        <taxon>Actinocrispum</taxon>
    </lineage>
</organism>
<evidence type="ECO:0000313" key="2">
    <source>
        <dbReference type="EMBL" id="TCO55603.1"/>
    </source>
</evidence>
<comment type="caution">
    <text evidence="2">The sequence shown here is derived from an EMBL/GenBank/DDBJ whole genome shotgun (WGS) entry which is preliminary data.</text>
</comment>
<evidence type="ECO:0000313" key="3">
    <source>
        <dbReference type="Proteomes" id="UP000295680"/>
    </source>
</evidence>